<evidence type="ECO:0000256" key="5">
    <source>
        <dbReference type="ARBA" id="ARBA00022741"/>
    </source>
</evidence>
<evidence type="ECO:0000256" key="4">
    <source>
        <dbReference type="ARBA" id="ARBA00022475"/>
    </source>
</evidence>
<comment type="subcellular location">
    <subcellularLocation>
        <location evidence="1">Cell inner membrane</location>
        <topology evidence="1">Peripheral membrane protein</topology>
    </subcellularLocation>
</comment>
<protein>
    <submittedName>
        <fullName evidence="8">Peptide ABC transporter ATP-binding protein</fullName>
        <ecNumber evidence="8">3.6.3.-</ecNumber>
    </submittedName>
</protein>
<reference evidence="8 9" key="1">
    <citation type="submission" date="2018-06" db="EMBL/GenBank/DDBJ databases">
        <authorList>
            <consortium name="Pathogen Informatics"/>
            <person name="Doyle S."/>
        </authorList>
    </citation>
    <scope>NUCLEOTIDE SEQUENCE [LARGE SCALE GENOMIC DNA]</scope>
    <source>
        <strain evidence="8 9">NCTC12475</strain>
    </source>
</reference>
<dbReference type="PANTHER" id="PTHR43297">
    <property type="entry name" value="OLIGOPEPTIDE TRANSPORT ATP-BINDING PROTEIN APPD"/>
    <property type="match status" value="1"/>
</dbReference>
<evidence type="ECO:0000256" key="7">
    <source>
        <dbReference type="ARBA" id="ARBA00023136"/>
    </source>
</evidence>
<comment type="similarity">
    <text evidence="2">Belongs to the ABC transporter superfamily.</text>
</comment>
<evidence type="ECO:0000256" key="3">
    <source>
        <dbReference type="ARBA" id="ARBA00022448"/>
    </source>
</evidence>
<dbReference type="InterPro" id="IPR017871">
    <property type="entry name" value="ABC_transporter-like_CS"/>
</dbReference>
<dbReference type="SUPFAM" id="SSF52540">
    <property type="entry name" value="P-loop containing nucleoside triphosphate hydrolases"/>
    <property type="match status" value="1"/>
</dbReference>
<evidence type="ECO:0000313" key="8">
    <source>
        <dbReference type="EMBL" id="SUX11006.1"/>
    </source>
</evidence>
<keyword evidence="5" id="KW-0547">Nucleotide-binding</keyword>
<dbReference type="AlphaFoldDB" id="A0A381DK11"/>
<dbReference type="GeneID" id="93089875"/>
<dbReference type="InterPro" id="IPR003439">
    <property type="entry name" value="ABC_transporter-like_ATP-bd"/>
</dbReference>
<keyword evidence="7" id="KW-0472">Membrane</keyword>
<evidence type="ECO:0000256" key="6">
    <source>
        <dbReference type="ARBA" id="ARBA00022840"/>
    </source>
</evidence>
<accession>A0A381DK11</accession>
<dbReference type="Proteomes" id="UP000254920">
    <property type="component" value="Unassembled WGS sequence"/>
</dbReference>
<dbReference type="OrthoDB" id="5357528at2"/>
<dbReference type="InterPro" id="IPR050388">
    <property type="entry name" value="ABC_Ni/Peptide_Import"/>
</dbReference>
<dbReference type="InterPro" id="IPR027417">
    <property type="entry name" value="P-loop_NTPase"/>
</dbReference>
<dbReference type="SMART" id="SM00382">
    <property type="entry name" value="AAA"/>
    <property type="match status" value="1"/>
</dbReference>
<keyword evidence="9" id="KW-1185">Reference proteome</keyword>
<dbReference type="PANTHER" id="PTHR43297:SF2">
    <property type="entry name" value="DIPEPTIDE TRANSPORT ATP-BINDING PROTEIN DPPD"/>
    <property type="match status" value="1"/>
</dbReference>
<dbReference type="Pfam" id="PF00005">
    <property type="entry name" value="ABC_tran"/>
    <property type="match status" value="1"/>
</dbReference>
<organism evidence="8 9">
    <name type="scientific">Campylobacter sputorum subsp. sputorum</name>
    <dbReference type="NCBI Taxonomy" id="32024"/>
    <lineage>
        <taxon>Bacteria</taxon>
        <taxon>Pseudomonadati</taxon>
        <taxon>Campylobacterota</taxon>
        <taxon>Epsilonproteobacteria</taxon>
        <taxon>Campylobacterales</taxon>
        <taxon>Campylobacteraceae</taxon>
        <taxon>Campylobacter</taxon>
    </lineage>
</organism>
<dbReference type="EMBL" id="UFVD01000001">
    <property type="protein sequence ID" value="SUX11006.1"/>
    <property type="molecule type" value="Genomic_DNA"/>
</dbReference>
<dbReference type="PROSITE" id="PS00211">
    <property type="entry name" value="ABC_TRANSPORTER_1"/>
    <property type="match status" value="1"/>
</dbReference>
<gene>
    <name evidence="8" type="primary">dppD</name>
    <name evidence="8" type="ORF">NCTC12475_01220</name>
</gene>
<keyword evidence="3" id="KW-0813">Transport</keyword>
<evidence type="ECO:0000256" key="2">
    <source>
        <dbReference type="ARBA" id="ARBA00005417"/>
    </source>
</evidence>
<evidence type="ECO:0000256" key="1">
    <source>
        <dbReference type="ARBA" id="ARBA00004417"/>
    </source>
</evidence>
<dbReference type="EC" id="3.6.3.-" evidence="8"/>
<dbReference type="GO" id="GO:0005524">
    <property type="term" value="F:ATP binding"/>
    <property type="evidence" value="ECO:0007669"/>
    <property type="project" value="UniProtKB-KW"/>
</dbReference>
<dbReference type="GO" id="GO:0016887">
    <property type="term" value="F:ATP hydrolysis activity"/>
    <property type="evidence" value="ECO:0007669"/>
    <property type="project" value="InterPro"/>
</dbReference>
<proteinExistence type="inferred from homology"/>
<dbReference type="PROSITE" id="PS50893">
    <property type="entry name" value="ABC_TRANSPORTER_2"/>
    <property type="match status" value="1"/>
</dbReference>
<evidence type="ECO:0000313" key="9">
    <source>
        <dbReference type="Proteomes" id="UP000254920"/>
    </source>
</evidence>
<sequence>MINIENLNLIYKNHHILKNINLNIKNGKTLGIIGQSGSGKSMFARTLINLLGNEFVLNASKFEILGKKVLSFSKKELVNYRKFDVGLIFQNAGESFHPLYNIGDIFITTLKNHYKDVKEIKKIAFETFFRLGFDDVELLWHSFPMQISGGMLARVQIALNLCMKQKLLICDEITSSLDSINAQNIIDILKELKNEINFIIITHDPHVVYELADEICVFDSGSIIETNSKFEIFTNPKEELTKEILCGKLN</sequence>
<dbReference type="GO" id="GO:0005886">
    <property type="term" value="C:plasma membrane"/>
    <property type="evidence" value="ECO:0007669"/>
    <property type="project" value="UniProtKB-SubCell"/>
</dbReference>
<dbReference type="RefSeq" id="WP_089181786.1">
    <property type="nucleotide sequence ID" value="NZ_CP043427.1"/>
</dbReference>
<keyword evidence="8" id="KW-0378">Hydrolase</keyword>
<name>A0A381DK11_9BACT</name>
<keyword evidence="4" id="KW-1003">Cell membrane</keyword>
<keyword evidence="6 8" id="KW-0067">ATP-binding</keyword>
<dbReference type="STRING" id="32024.GCA_000788295_01336"/>
<dbReference type="Gene3D" id="3.40.50.300">
    <property type="entry name" value="P-loop containing nucleotide triphosphate hydrolases"/>
    <property type="match status" value="1"/>
</dbReference>
<dbReference type="InterPro" id="IPR003593">
    <property type="entry name" value="AAA+_ATPase"/>
</dbReference>